<name>A0A5M3XRV8_9ACTN</name>
<dbReference type="InterPro" id="IPR035992">
    <property type="entry name" value="Ricin_B-like_lectins"/>
</dbReference>
<dbReference type="SUPFAM" id="SSF50370">
    <property type="entry name" value="Ricin B-like lectins"/>
    <property type="match status" value="1"/>
</dbReference>
<feature type="domain" description="Ricin B lectin" evidence="2">
    <location>
        <begin position="94"/>
        <end position="162"/>
    </location>
</feature>
<keyword evidence="4" id="KW-1185">Reference proteome</keyword>
<comment type="caution">
    <text evidence="3">The sequence shown here is derived from an EMBL/GenBank/DDBJ whole genome shotgun (WGS) entry which is preliminary data.</text>
</comment>
<sequence length="192" mass="20734">MKRKHYAFGRVGGMASAALLAAGLCLAATGTAQAAQAGAPEPAAAAALPPTDPALWWIKNSGLTVTAKFGTDAIRTKLWNMPTTINPFYVHVLWHFTPVPSNPGAYFVESHNGGCLDVLNDSKAIGADLAIRQCDGSPSQQWFTPPKNGRWALKNEWSKLYASAKLPIADGRVLTQQFDGVEQELYFDMPQF</sequence>
<protein>
    <recommendedName>
        <fullName evidence="2">Ricin B lectin domain-containing protein</fullName>
    </recommendedName>
</protein>
<dbReference type="RefSeq" id="WP_155348902.1">
    <property type="nucleotide sequence ID" value="NZ_BAAAHM010000024.1"/>
</dbReference>
<reference evidence="3 4" key="1">
    <citation type="submission" date="2019-10" db="EMBL/GenBank/DDBJ databases">
        <title>Whole genome shotgun sequence of Acrocarpospora pleiomorpha NBRC 16267.</title>
        <authorList>
            <person name="Ichikawa N."/>
            <person name="Kimura A."/>
            <person name="Kitahashi Y."/>
            <person name="Komaki H."/>
            <person name="Oguchi A."/>
        </authorList>
    </citation>
    <scope>NUCLEOTIDE SEQUENCE [LARGE SCALE GENOMIC DNA]</scope>
    <source>
        <strain evidence="3 4">NBRC 16267</strain>
    </source>
</reference>
<dbReference type="Gene3D" id="2.80.10.50">
    <property type="match status" value="1"/>
</dbReference>
<dbReference type="EMBL" id="BLAF01000047">
    <property type="protein sequence ID" value="GES24057.1"/>
    <property type="molecule type" value="Genomic_DNA"/>
</dbReference>
<evidence type="ECO:0000256" key="1">
    <source>
        <dbReference type="SAM" id="SignalP"/>
    </source>
</evidence>
<dbReference type="InterPro" id="IPR000772">
    <property type="entry name" value="Ricin_B_lectin"/>
</dbReference>
<dbReference type="Proteomes" id="UP000377595">
    <property type="component" value="Unassembled WGS sequence"/>
</dbReference>
<organism evidence="3 4">
    <name type="scientific">Acrocarpospora pleiomorpha</name>
    <dbReference type="NCBI Taxonomy" id="90975"/>
    <lineage>
        <taxon>Bacteria</taxon>
        <taxon>Bacillati</taxon>
        <taxon>Actinomycetota</taxon>
        <taxon>Actinomycetes</taxon>
        <taxon>Streptosporangiales</taxon>
        <taxon>Streptosporangiaceae</taxon>
        <taxon>Acrocarpospora</taxon>
    </lineage>
</organism>
<dbReference type="AlphaFoldDB" id="A0A5M3XRV8"/>
<proteinExistence type="predicted"/>
<dbReference type="CDD" id="cd00161">
    <property type="entry name" value="beta-trefoil_Ricin-like"/>
    <property type="match status" value="1"/>
</dbReference>
<evidence type="ECO:0000313" key="4">
    <source>
        <dbReference type="Proteomes" id="UP000377595"/>
    </source>
</evidence>
<evidence type="ECO:0000259" key="2">
    <source>
        <dbReference type="Pfam" id="PF14200"/>
    </source>
</evidence>
<accession>A0A5M3XRV8</accession>
<dbReference type="PROSITE" id="PS50231">
    <property type="entry name" value="RICIN_B_LECTIN"/>
    <property type="match status" value="1"/>
</dbReference>
<dbReference type="Pfam" id="PF14200">
    <property type="entry name" value="RicinB_lectin_2"/>
    <property type="match status" value="1"/>
</dbReference>
<feature type="chain" id="PRO_5024422648" description="Ricin B lectin domain-containing protein" evidence="1">
    <location>
        <begin position="35"/>
        <end position="192"/>
    </location>
</feature>
<feature type="signal peptide" evidence="1">
    <location>
        <begin position="1"/>
        <end position="34"/>
    </location>
</feature>
<gene>
    <name evidence="3" type="ORF">Aple_069560</name>
</gene>
<evidence type="ECO:0000313" key="3">
    <source>
        <dbReference type="EMBL" id="GES24057.1"/>
    </source>
</evidence>
<dbReference type="OrthoDB" id="4273937at2"/>
<keyword evidence="1" id="KW-0732">Signal</keyword>